<dbReference type="EMBL" id="BPLR01012237">
    <property type="protein sequence ID" value="GIY52412.1"/>
    <property type="molecule type" value="Genomic_DNA"/>
</dbReference>
<reference evidence="2 3" key="1">
    <citation type="submission" date="2021-06" db="EMBL/GenBank/DDBJ databases">
        <title>Caerostris extrusa draft genome.</title>
        <authorList>
            <person name="Kono N."/>
            <person name="Arakawa K."/>
        </authorList>
    </citation>
    <scope>NUCLEOTIDE SEQUENCE [LARGE SCALE GENOMIC DNA]</scope>
</reference>
<dbReference type="Pfam" id="PF03245">
    <property type="entry name" value="Phage_lysis"/>
    <property type="match status" value="1"/>
</dbReference>
<feature type="region of interest" description="Disordered" evidence="1">
    <location>
        <begin position="1"/>
        <end position="35"/>
    </location>
</feature>
<sequence length="105" mass="11998">MLLRSPSASAHQQSNQQAPEAPHLFRRDAASPPKADTAEWDYFTLRERLITMQKQLKEPRSAMNRHCIPGLTMSTVPDGELLWWECPGILKTMHRFSARTRIALA</sequence>
<dbReference type="GO" id="GO:0044659">
    <property type="term" value="P:viral release from host cell by cytolysis"/>
    <property type="evidence" value="ECO:0007669"/>
    <property type="project" value="InterPro"/>
</dbReference>
<evidence type="ECO:0000313" key="2">
    <source>
        <dbReference type="EMBL" id="GIY52412.1"/>
    </source>
</evidence>
<evidence type="ECO:0000256" key="1">
    <source>
        <dbReference type="SAM" id="MobiDB-lite"/>
    </source>
</evidence>
<proteinExistence type="predicted"/>
<protein>
    <submittedName>
        <fullName evidence="2">Uncharacterized protein</fullName>
    </submittedName>
</protein>
<dbReference type="InterPro" id="IPR004929">
    <property type="entry name" value="I-spanin"/>
</dbReference>
<name>A0AAV4U3V4_CAEEX</name>
<keyword evidence="3" id="KW-1185">Reference proteome</keyword>
<feature type="compositionally biased region" description="Low complexity" evidence="1">
    <location>
        <begin position="1"/>
        <end position="18"/>
    </location>
</feature>
<organism evidence="2 3">
    <name type="scientific">Caerostris extrusa</name>
    <name type="common">Bark spider</name>
    <name type="synonym">Caerostris bankana</name>
    <dbReference type="NCBI Taxonomy" id="172846"/>
    <lineage>
        <taxon>Eukaryota</taxon>
        <taxon>Metazoa</taxon>
        <taxon>Ecdysozoa</taxon>
        <taxon>Arthropoda</taxon>
        <taxon>Chelicerata</taxon>
        <taxon>Arachnida</taxon>
        <taxon>Araneae</taxon>
        <taxon>Araneomorphae</taxon>
        <taxon>Entelegynae</taxon>
        <taxon>Araneoidea</taxon>
        <taxon>Araneidae</taxon>
        <taxon>Caerostris</taxon>
    </lineage>
</organism>
<dbReference type="AlphaFoldDB" id="A0AAV4U3V4"/>
<comment type="caution">
    <text evidence="2">The sequence shown here is derived from an EMBL/GenBank/DDBJ whole genome shotgun (WGS) entry which is preliminary data.</text>
</comment>
<dbReference type="Proteomes" id="UP001054945">
    <property type="component" value="Unassembled WGS sequence"/>
</dbReference>
<accession>A0AAV4U3V4</accession>
<gene>
    <name evidence="2" type="ORF">CEXT_415401</name>
</gene>
<evidence type="ECO:0000313" key="3">
    <source>
        <dbReference type="Proteomes" id="UP001054945"/>
    </source>
</evidence>